<accession>A0A086Y8V0</accession>
<sequence length="215" mass="23043">MWEKFQSLAPVLIGVFLGIYIQLLPGWASVGWTVAALLAGFLAMAIATALLAKWPRSAAVLMQLGFLAPITLIALTTCATTWLSLHFAEWMGLKQHIPDPKQMETVTGVLLGAVNAFIAGAWLDDARKPGSRVWPAGQAKAAFSAAFTDPLKQWRASLPPVEGAAATIARRNEVTRVIEAVYETRVSGGGPEGWDLSALLDRIALIREALAPGRT</sequence>
<protein>
    <submittedName>
        <fullName evidence="1">Uncharacterized protein</fullName>
    </submittedName>
</protein>
<dbReference type="Proteomes" id="UP000028826">
    <property type="component" value="Unassembled WGS sequence"/>
</dbReference>
<name>A0A086Y8V0_9RHOB</name>
<dbReference type="AlphaFoldDB" id="A0A086Y8V0"/>
<evidence type="ECO:0000313" key="2">
    <source>
        <dbReference type="Proteomes" id="UP000028826"/>
    </source>
</evidence>
<dbReference type="STRING" id="195105.CN97_13260"/>
<reference evidence="1 2" key="1">
    <citation type="submission" date="2014-03" db="EMBL/GenBank/DDBJ databases">
        <title>Genome of Haematobacter massiliensis CCUG 47968.</title>
        <authorList>
            <person name="Wang D."/>
            <person name="Wang G."/>
        </authorList>
    </citation>
    <scope>NUCLEOTIDE SEQUENCE [LARGE SCALE GENOMIC DNA]</scope>
    <source>
        <strain evidence="1 2">CCUG 47968</strain>
    </source>
</reference>
<dbReference type="RefSeq" id="WP_035709131.1">
    <property type="nucleotide sequence ID" value="NZ_CAMIFG010000099.1"/>
</dbReference>
<keyword evidence="2" id="KW-1185">Reference proteome</keyword>
<dbReference type="OrthoDB" id="7872801at2"/>
<evidence type="ECO:0000313" key="1">
    <source>
        <dbReference type="EMBL" id="KFI30700.1"/>
    </source>
</evidence>
<organism evidence="1 2">
    <name type="scientific">Haematobacter massiliensis</name>
    <dbReference type="NCBI Taxonomy" id="195105"/>
    <lineage>
        <taxon>Bacteria</taxon>
        <taxon>Pseudomonadati</taxon>
        <taxon>Pseudomonadota</taxon>
        <taxon>Alphaproteobacteria</taxon>
        <taxon>Rhodobacterales</taxon>
        <taxon>Paracoccaceae</taxon>
        <taxon>Haematobacter</taxon>
    </lineage>
</organism>
<comment type="caution">
    <text evidence="1">The sequence shown here is derived from an EMBL/GenBank/DDBJ whole genome shotgun (WGS) entry which is preliminary data.</text>
</comment>
<gene>
    <name evidence="1" type="ORF">CN97_13260</name>
</gene>
<dbReference type="EMBL" id="JGYG01000003">
    <property type="protein sequence ID" value="KFI30700.1"/>
    <property type="molecule type" value="Genomic_DNA"/>
</dbReference>
<proteinExistence type="predicted"/>